<sequence>RPLLSNTLLCKSREEELQREEEEEEEGVYIWLGLTIAYTIFYSLLFAFVYAQLWLVLRYRHKRFSYQTAFLFLCLLWAALRALLFSFYFRDCVTANALGPFAFWLLYCFPVCLQFFTLSLMNLYCAQAIDGASLFRLPPLPRLPLYLVFLGVSLLFLVVNLVCALLVKMTAADVKTIVLVRVTINDSLFVLCAVSLSVCLYKVAKMSLANIYLESKGTSVCQVTLIGIMVVLLYASRACYNLVVLALTNIETINSFDYDWYNVSDQADLRSSLGDAGYIVFGVILFVWELLPTSLVVFFFRVRRPTAGIPNHVLSSRGYFFDNPRRYDSDDDLAWSIPPQNASARYEHHPATAASRCTPPSSTLTHNPSLHCTASLSTLTPISYRAPYHRRCRSV</sequence>
<dbReference type="PANTHER" id="PTHR15146:SF6">
    <property type="entry name" value="G PROTEIN-COUPLED RECEPTOR 137BB"/>
    <property type="match status" value="1"/>
</dbReference>
<dbReference type="GO" id="GO:0005765">
    <property type="term" value="C:lysosomal membrane"/>
    <property type="evidence" value="ECO:0007669"/>
    <property type="project" value="UniProtKB-SubCell"/>
</dbReference>
<evidence type="ECO:0000256" key="1">
    <source>
        <dbReference type="ARBA" id="ARBA00004155"/>
    </source>
</evidence>
<feature type="transmembrane region" description="Helical" evidence="6">
    <location>
        <begin position="145"/>
        <end position="167"/>
    </location>
</feature>
<evidence type="ECO:0000256" key="2">
    <source>
        <dbReference type="ARBA" id="ARBA00022692"/>
    </source>
</evidence>
<gene>
    <name evidence="7" type="primary">gpr137bb</name>
</gene>
<evidence type="ECO:0000313" key="7">
    <source>
        <dbReference type="Ensembl" id="ENSCLMP00005023224.1"/>
    </source>
</evidence>
<dbReference type="GO" id="GO:0045779">
    <property type="term" value="P:negative regulation of bone resorption"/>
    <property type="evidence" value="ECO:0007669"/>
    <property type="project" value="TreeGrafter"/>
</dbReference>
<protein>
    <submittedName>
        <fullName evidence="7">G protein-coupled receptor 137Bb</fullName>
    </submittedName>
</protein>
<comment type="subcellular location">
    <subcellularLocation>
        <location evidence="1">Lysosome membrane</location>
        <topology evidence="1">Multi-pass membrane protein</topology>
    </subcellularLocation>
</comment>
<keyword evidence="4 6" id="KW-0472">Membrane</keyword>
<evidence type="ECO:0000256" key="3">
    <source>
        <dbReference type="ARBA" id="ARBA00022989"/>
    </source>
</evidence>
<dbReference type="InterPro" id="IPR029723">
    <property type="entry name" value="GPR137"/>
</dbReference>
<feature type="transmembrane region" description="Helical" evidence="6">
    <location>
        <begin position="28"/>
        <end position="57"/>
    </location>
</feature>
<evidence type="ECO:0000256" key="6">
    <source>
        <dbReference type="SAM" id="Phobius"/>
    </source>
</evidence>
<dbReference type="AlphaFoldDB" id="A0A8C2Z7Q4"/>
<feature type="transmembrane region" description="Helical" evidence="6">
    <location>
        <begin position="69"/>
        <end position="89"/>
    </location>
</feature>
<keyword evidence="8" id="KW-1185">Reference proteome</keyword>
<evidence type="ECO:0000256" key="5">
    <source>
        <dbReference type="ARBA" id="ARBA00023228"/>
    </source>
</evidence>
<reference evidence="7" key="2">
    <citation type="submission" date="2025-09" db="UniProtKB">
        <authorList>
            <consortium name="Ensembl"/>
        </authorList>
    </citation>
    <scope>IDENTIFICATION</scope>
</reference>
<name>A0A8C2Z7Q4_CYCLU</name>
<feature type="transmembrane region" description="Helical" evidence="6">
    <location>
        <begin position="187"/>
        <end position="204"/>
    </location>
</feature>
<dbReference type="GeneTree" id="ENSGT00940000153986"/>
<dbReference type="GO" id="GO:1904263">
    <property type="term" value="P:positive regulation of TORC1 signaling"/>
    <property type="evidence" value="ECO:0007669"/>
    <property type="project" value="TreeGrafter"/>
</dbReference>
<proteinExistence type="predicted"/>
<keyword evidence="3 6" id="KW-1133">Transmembrane helix</keyword>
<dbReference type="Proteomes" id="UP000694565">
    <property type="component" value="Unplaced"/>
</dbReference>
<feature type="transmembrane region" description="Helical" evidence="6">
    <location>
        <begin position="101"/>
        <end position="124"/>
    </location>
</feature>
<dbReference type="GO" id="GO:0010506">
    <property type="term" value="P:regulation of autophagy"/>
    <property type="evidence" value="ECO:0007669"/>
    <property type="project" value="TreeGrafter"/>
</dbReference>
<evidence type="ECO:0000313" key="8">
    <source>
        <dbReference type="Proteomes" id="UP000694565"/>
    </source>
</evidence>
<reference evidence="7" key="1">
    <citation type="submission" date="2025-08" db="UniProtKB">
        <authorList>
            <consortium name="Ensembl"/>
        </authorList>
    </citation>
    <scope>IDENTIFICATION</scope>
</reference>
<dbReference type="Ensembl" id="ENSCLMT00005024317.1">
    <property type="protein sequence ID" value="ENSCLMP00005023224.1"/>
    <property type="gene ID" value="ENSCLMG00005011536.1"/>
</dbReference>
<dbReference type="GO" id="GO:0045671">
    <property type="term" value="P:negative regulation of osteoclast differentiation"/>
    <property type="evidence" value="ECO:0007669"/>
    <property type="project" value="TreeGrafter"/>
</dbReference>
<feature type="transmembrane region" description="Helical" evidence="6">
    <location>
        <begin position="278"/>
        <end position="300"/>
    </location>
</feature>
<dbReference type="PANTHER" id="PTHR15146">
    <property type="entry name" value="INTEGRAL MEMBRANE PROTEIN GPR137"/>
    <property type="match status" value="1"/>
</dbReference>
<keyword evidence="2 6" id="KW-0812">Transmembrane</keyword>
<accession>A0A8C2Z7Q4</accession>
<keyword evidence="5" id="KW-0458">Lysosome</keyword>
<evidence type="ECO:0000256" key="4">
    <source>
        <dbReference type="ARBA" id="ARBA00023136"/>
    </source>
</evidence>
<feature type="transmembrane region" description="Helical" evidence="6">
    <location>
        <begin position="225"/>
        <end position="247"/>
    </location>
</feature>
<organism evidence="7 8">
    <name type="scientific">Cyclopterus lumpus</name>
    <name type="common">Lumpsucker</name>
    <dbReference type="NCBI Taxonomy" id="8103"/>
    <lineage>
        <taxon>Eukaryota</taxon>
        <taxon>Metazoa</taxon>
        <taxon>Chordata</taxon>
        <taxon>Craniata</taxon>
        <taxon>Vertebrata</taxon>
        <taxon>Euteleostomi</taxon>
        <taxon>Actinopterygii</taxon>
        <taxon>Neopterygii</taxon>
        <taxon>Teleostei</taxon>
        <taxon>Neoteleostei</taxon>
        <taxon>Acanthomorphata</taxon>
        <taxon>Eupercaria</taxon>
        <taxon>Perciformes</taxon>
        <taxon>Cottioidei</taxon>
        <taxon>Cottales</taxon>
        <taxon>Cyclopteridae</taxon>
        <taxon>Cyclopterus</taxon>
    </lineage>
</organism>